<protein>
    <submittedName>
        <fullName evidence="1">Uncharacterized protein</fullName>
    </submittedName>
</protein>
<accession>A0CJV2</accession>
<organism evidence="1 2">
    <name type="scientific">Paramecium tetraurelia</name>
    <dbReference type="NCBI Taxonomy" id="5888"/>
    <lineage>
        <taxon>Eukaryota</taxon>
        <taxon>Sar</taxon>
        <taxon>Alveolata</taxon>
        <taxon>Ciliophora</taxon>
        <taxon>Intramacronucleata</taxon>
        <taxon>Oligohymenophorea</taxon>
        <taxon>Peniculida</taxon>
        <taxon>Parameciidae</taxon>
        <taxon>Paramecium</taxon>
    </lineage>
</organism>
<proteinExistence type="predicted"/>
<dbReference type="HOGENOM" id="CLU_1274414_0_0_1"/>
<dbReference type="OrthoDB" id="285535at2759"/>
<dbReference type="OMA" id="HKQVTDF"/>
<reference evidence="1 2" key="1">
    <citation type="journal article" date="2006" name="Nature">
        <title>Global trends of whole-genome duplications revealed by the ciliate Paramecium tetraurelia.</title>
        <authorList>
            <consortium name="Genoscope"/>
            <person name="Aury J.-M."/>
            <person name="Jaillon O."/>
            <person name="Duret L."/>
            <person name="Noel B."/>
            <person name="Jubin C."/>
            <person name="Porcel B.M."/>
            <person name="Segurens B."/>
            <person name="Daubin V."/>
            <person name="Anthouard V."/>
            <person name="Aiach N."/>
            <person name="Arnaiz O."/>
            <person name="Billaut A."/>
            <person name="Beisson J."/>
            <person name="Blanc I."/>
            <person name="Bouhouche K."/>
            <person name="Camara F."/>
            <person name="Duharcourt S."/>
            <person name="Guigo R."/>
            <person name="Gogendeau D."/>
            <person name="Katinka M."/>
            <person name="Keller A.-M."/>
            <person name="Kissmehl R."/>
            <person name="Klotz C."/>
            <person name="Koll F."/>
            <person name="Le Moue A."/>
            <person name="Lepere C."/>
            <person name="Malinsky S."/>
            <person name="Nowacki M."/>
            <person name="Nowak J.K."/>
            <person name="Plattner H."/>
            <person name="Poulain J."/>
            <person name="Ruiz F."/>
            <person name="Serrano V."/>
            <person name="Zagulski M."/>
            <person name="Dessen P."/>
            <person name="Betermier M."/>
            <person name="Weissenbach J."/>
            <person name="Scarpelli C."/>
            <person name="Schachter V."/>
            <person name="Sperling L."/>
            <person name="Meyer E."/>
            <person name="Cohen J."/>
            <person name="Wincker P."/>
        </authorList>
    </citation>
    <scope>NUCLEOTIDE SEQUENCE [LARGE SCALE GENOMIC DNA]</scope>
    <source>
        <strain evidence="1 2">Stock d4-2</strain>
    </source>
</reference>
<name>A0CJV2_PARTE</name>
<dbReference type="Proteomes" id="UP000000600">
    <property type="component" value="Unassembled WGS sequence"/>
</dbReference>
<dbReference type="RefSeq" id="XP_001438466.1">
    <property type="nucleotide sequence ID" value="XM_001438429.1"/>
</dbReference>
<dbReference type="InParanoid" id="A0CJV2"/>
<dbReference type="KEGG" id="ptm:GSPATT00000781001"/>
<sequence>MDKLDKHKNCGKCIEQFEINKQKHDGTYKELKTKILGSRPMAKFIMYDGEGNYQKKLNQEHQNHKVQIDMTWKNADQEGCKDQESDQQLIKDSQSLVLPRIYHHKQVTDFKPIQPIPTQGIVIFNLAHINRYGKYSQRYLLRSDPMNLSDNKLDDYLPSSQKYGRFYLSEEPKAKTIVSEAQPYEGYHPISPQYNVFPVEKPILKYHSMKSQLFKYK</sequence>
<gene>
    <name evidence="1" type="ORF">GSPATT00000781001</name>
</gene>
<dbReference type="GeneID" id="5024251"/>
<evidence type="ECO:0000313" key="1">
    <source>
        <dbReference type="EMBL" id="CAK71069.1"/>
    </source>
</evidence>
<keyword evidence="2" id="KW-1185">Reference proteome</keyword>
<evidence type="ECO:0000313" key="2">
    <source>
        <dbReference type="Proteomes" id="UP000000600"/>
    </source>
</evidence>
<dbReference type="EMBL" id="CT868096">
    <property type="protein sequence ID" value="CAK71069.1"/>
    <property type="molecule type" value="Genomic_DNA"/>
</dbReference>
<dbReference type="AlphaFoldDB" id="A0CJV2"/>